<evidence type="ECO:0000256" key="5">
    <source>
        <dbReference type="ARBA" id="ARBA00023163"/>
    </source>
</evidence>
<dbReference type="PANTHER" id="PTHR31845:SF10">
    <property type="entry name" value="ZN(II)2CYS6 TRANSCRIPTION FACTOR (EUROFUNG)"/>
    <property type="match status" value="1"/>
</dbReference>
<evidence type="ECO:0000256" key="3">
    <source>
        <dbReference type="ARBA" id="ARBA00023015"/>
    </source>
</evidence>
<dbReference type="RefSeq" id="XP_040753016.1">
    <property type="nucleotide sequence ID" value="XM_040892549.1"/>
</dbReference>
<dbReference type="CDD" id="cd12148">
    <property type="entry name" value="fungal_TF_MHR"/>
    <property type="match status" value="1"/>
</dbReference>
<organism evidence="8 9">
    <name type="scientific">Aspergillus ochraceoroseus IBT 24754</name>
    <dbReference type="NCBI Taxonomy" id="1392256"/>
    <lineage>
        <taxon>Eukaryota</taxon>
        <taxon>Fungi</taxon>
        <taxon>Dikarya</taxon>
        <taxon>Ascomycota</taxon>
        <taxon>Pezizomycotina</taxon>
        <taxon>Eurotiomycetes</taxon>
        <taxon>Eurotiomycetidae</taxon>
        <taxon>Eurotiales</taxon>
        <taxon>Aspergillaceae</taxon>
        <taxon>Aspergillus</taxon>
        <taxon>Aspergillus subgen. Nidulantes</taxon>
    </lineage>
</organism>
<dbReference type="GO" id="GO:0000976">
    <property type="term" value="F:transcription cis-regulatory region binding"/>
    <property type="evidence" value="ECO:0007669"/>
    <property type="project" value="TreeGrafter"/>
</dbReference>
<evidence type="ECO:0000256" key="6">
    <source>
        <dbReference type="ARBA" id="ARBA00023242"/>
    </source>
</evidence>
<feature type="domain" description="Zn(2)-C6 fungal-type" evidence="7">
    <location>
        <begin position="9"/>
        <end position="38"/>
    </location>
</feature>
<reference evidence="8 9" key="1">
    <citation type="journal article" date="2018" name="Proc. Natl. Acad. Sci. U.S.A.">
        <title>Linking secondary metabolites to gene clusters through genome sequencing of six diverse Aspergillus species.</title>
        <authorList>
            <person name="Kaerboelling I."/>
            <person name="Vesth T.C."/>
            <person name="Frisvad J.C."/>
            <person name="Nybo J.L."/>
            <person name="Theobald S."/>
            <person name="Kuo A."/>
            <person name="Bowyer P."/>
            <person name="Matsuda Y."/>
            <person name="Mondo S."/>
            <person name="Lyhne E.K."/>
            <person name="Kogle M.E."/>
            <person name="Clum A."/>
            <person name="Lipzen A."/>
            <person name="Salamov A."/>
            <person name="Ngan C.Y."/>
            <person name="Daum C."/>
            <person name="Chiniquy J."/>
            <person name="Barry K."/>
            <person name="LaButti K."/>
            <person name="Haridas S."/>
            <person name="Simmons B.A."/>
            <person name="Magnuson J.K."/>
            <person name="Mortensen U.H."/>
            <person name="Larsen T.O."/>
            <person name="Grigoriev I.V."/>
            <person name="Baker S.E."/>
            <person name="Andersen M.R."/>
        </authorList>
    </citation>
    <scope>NUCLEOTIDE SEQUENCE [LARGE SCALE GENOMIC DNA]</scope>
    <source>
        <strain evidence="8 9">IBT 24754</strain>
    </source>
</reference>
<name>A0A2T5LZC0_9EURO</name>
<evidence type="ECO:0000256" key="1">
    <source>
        <dbReference type="ARBA" id="ARBA00004123"/>
    </source>
</evidence>
<gene>
    <name evidence="8" type="ORF">P175DRAFT_0193252</name>
</gene>
<dbReference type="InterPro" id="IPR036864">
    <property type="entry name" value="Zn2-C6_fun-type_DNA-bd_sf"/>
</dbReference>
<dbReference type="SUPFAM" id="SSF57701">
    <property type="entry name" value="Zn2/Cys6 DNA-binding domain"/>
    <property type="match status" value="1"/>
</dbReference>
<sequence length="553" mass="62435">MTGAREPKACRACAYAKVKCEAQTVEGCKRCLRLKRQCIMQAPGAHKRKPQRPSSDVARLERKIDSMAAFLTASPQSLLAASPAEGSGSRFPGQSPGLSISSWDKQALPSDEEAKELVMSFQAEMAPYFPFVVVPADVSVSELRQTKPFLFRTIGMVASLGDAHRQLELERIVQEYICNSIILRGEKSLDLLQGLLVYLSWYHFQLQSGPQLCSILHLALAMANDIGLNSRPDRRTEMDHTIEERRAHLGCVYMSSVVSLCARNMDPVRYTRYTEECCRVLEDTRDHPTDLYLVRLSRLHRIADRIKRTFCFDEYDASGPALTAPLGMCIKSFETELQQLRQQPLTLKMLHNSIVPIHYCTVELSLYKIALDDDFPTDRYDDYPLIRLNILYSCLTTLKAFFEMFNSIPSGIYLKLPYPIYASYTNALDILSRILLFPGETWDHEYARSVIDFPAATGIITGKVKTAVQDLRLEQPLSRIPDQLAGVLLRVRGLEELHAARHAACVNRSAPSGDARMVSDERTPTVSRSRAVPVQELSFQLPHDLSWRLLNMD</sequence>
<dbReference type="EMBL" id="MSFN02000003">
    <property type="protein sequence ID" value="PTU21624.1"/>
    <property type="molecule type" value="Genomic_DNA"/>
</dbReference>
<dbReference type="PROSITE" id="PS00463">
    <property type="entry name" value="ZN2_CY6_FUNGAL_1"/>
    <property type="match status" value="1"/>
</dbReference>
<keyword evidence="5" id="KW-0804">Transcription</keyword>
<proteinExistence type="predicted"/>
<protein>
    <recommendedName>
        <fullName evidence="7">Zn(2)-C6 fungal-type domain-containing protein</fullName>
    </recommendedName>
</protein>
<dbReference type="Gene3D" id="4.10.240.10">
    <property type="entry name" value="Zn(2)-C6 fungal-type DNA-binding domain"/>
    <property type="match status" value="1"/>
</dbReference>
<dbReference type="Proteomes" id="UP000244073">
    <property type="component" value="Unassembled WGS sequence"/>
</dbReference>
<evidence type="ECO:0000256" key="2">
    <source>
        <dbReference type="ARBA" id="ARBA00022833"/>
    </source>
</evidence>
<dbReference type="GO" id="GO:0000981">
    <property type="term" value="F:DNA-binding transcription factor activity, RNA polymerase II-specific"/>
    <property type="evidence" value="ECO:0007669"/>
    <property type="project" value="InterPro"/>
</dbReference>
<dbReference type="InterPro" id="IPR001138">
    <property type="entry name" value="Zn2Cys6_DnaBD"/>
</dbReference>
<dbReference type="GeneID" id="63809431"/>
<keyword evidence="6" id="KW-0539">Nucleus</keyword>
<dbReference type="InterPro" id="IPR051089">
    <property type="entry name" value="prtT"/>
</dbReference>
<keyword evidence="2" id="KW-0862">Zinc</keyword>
<comment type="caution">
    <text evidence="8">The sequence shown here is derived from an EMBL/GenBank/DDBJ whole genome shotgun (WGS) entry which is preliminary data.</text>
</comment>
<evidence type="ECO:0000259" key="7">
    <source>
        <dbReference type="PROSITE" id="PS00463"/>
    </source>
</evidence>
<dbReference type="AlphaFoldDB" id="A0A2T5LZC0"/>
<accession>A0A2T5LZC0</accession>
<dbReference type="VEuPathDB" id="FungiDB:P175DRAFT_0193252"/>
<evidence type="ECO:0000256" key="4">
    <source>
        <dbReference type="ARBA" id="ARBA00023125"/>
    </source>
</evidence>
<dbReference type="PANTHER" id="PTHR31845">
    <property type="entry name" value="FINGER DOMAIN PROTEIN, PUTATIVE-RELATED"/>
    <property type="match status" value="1"/>
</dbReference>
<dbReference type="CDD" id="cd00067">
    <property type="entry name" value="GAL4"/>
    <property type="match status" value="1"/>
</dbReference>
<evidence type="ECO:0000313" key="9">
    <source>
        <dbReference type="Proteomes" id="UP000244073"/>
    </source>
</evidence>
<comment type="subcellular location">
    <subcellularLocation>
        <location evidence="1">Nucleus</location>
    </subcellularLocation>
</comment>
<dbReference type="OrthoDB" id="5226580at2759"/>
<dbReference type="GO" id="GO:0005634">
    <property type="term" value="C:nucleus"/>
    <property type="evidence" value="ECO:0007669"/>
    <property type="project" value="UniProtKB-SubCell"/>
</dbReference>
<keyword evidence="4" id="KW-0238">DNA-binding</keyword>
<dbReference type="GO" id="GO:0008270">
    <property type="term" value="F:zinc ion binding"/>
    <property type="evidence" value="ECO:0007669"/>
    <property type="project" value="InterPro"/>
</dbReference>
<keyword evidence="3" id="KW-0805">Transcription regulation</keyword>
<evidence type="ECO:0000313" key="8">
    <source>
        <dbReference type="EMBL" id="PTU21624.1"/>
    </source>
</evidence>